<gene>
    <name evidence="5" type="ORF">IAC10_04875</name>
</gene>
<comment type="caution">
    <text evidence="5">The sequence shown here is derived from an EMBL/GenBank/DDBJ whole genome shotgun (WGS) entry which is preliminary data.</text>
</comment>
<organism evidence="5 6">
    <name type="scientific">Candidatus Scatousia excrementigallinarum</name>
    <dbReference type="NCBI Taxonomy" id="2840935"/>
    <lineage>
        <taxon>Bacteria</taxon>
        <taxon>Candidatus Scatousia</taxon>
    </lineage>
</organism>
<evidence type="ECO:0000313" key="5">
    <source>
        <dbReference type="EMBL" id="HIS35947.1"/>
    </source>
</evidence>
<evidence type="ECO:0000256" key="1">
    <source>
        <dbReference type="ARBA" id="ARBA00022679"/>
    </source>
</evidence>
<keyword evidence="1" id="KW-0808">Transferase</keyword>
<evidence type="ECO:0000313" key="6">
    <source>
        <dbReference type="Proteomes" id="UP000823928"/>
    </source>
</evidence>
<dbReference type="EMBL" id="DVIU01000101">
    <property type="protein sequence ID" value="HIS35947.1"/>
    <property type="molecule type" value="Genomic_DNA"/>
</dbReference>
<name>A0A9D1EYV9_9BACT</name>
<dbReference type="PROSITE" id="PS51186">
    <property type="entry name" value="GNAT"/>
    <property type="match status" value="1"/>
</dbReference>
<protein>
    <submittedName>
        <fullName evidence="5">GNAT family N-acetyltransferase</fullName>
    </submittedName>
</protein>
<accession>A0A9D1EYV9</accession>
<comment type="similarity">
    <text evidence="3">Belongs to the acetyltransferase family. RimJ subfamily.</text>
</comment>
<dbReference type="Gene3D" id="3.40.630.30">
    <property type="match status" value="1"/>
</dbReference>
<dbReference type="PANTHER" id="PTHR43792:SF8">
    <property type="entry name" value="[RIBOSOMAL PROTEIN US5]-ALANINE N-ACETYLTRANSFERASE"/>
    <property type="match status" value="1"/>
</dbReference>
<reference evidence="5" key="1">
    <citation type="submission" date="2020-10" db="EMBL/GenBank/DDBJ databases">
        <authorList>
            <person name="Gilroy R."/>
        </authorList>
    </citation>
    <scope>NUCLEOTIDE SEQUENCE</scope>
    <source>
        <strain evidence="5">6276</strain>
    </source>
</reference>
<sequence>MLKFKPIIINRKTDYYENVEYIPQIMFLYRRWEKFLKDDFAMSEESFYEYFMNLIEDVSPYFWVILFNNETAGFVYLENFTGDSKILHGAEITTCFDKKFWGSFTYYTALVFFNYCFKNLGLKKIKALVYPENFRVVRLLKRCGFLKEGILKAETMRNGKPQDIEVYSLFR</sequence>
<dbReference type="PANTHER" id="PTHR43792">
    <property type="entry name" value="GNAT FAMILY, PUTATIVE (AFU_ORTHOLOGUE AFUA_3G00765)-RELATED-RELATED"/>
    <property type="match status" value="1"/>
</dbReference>
<dbReference type="SUPFAM" id="SSF55729">
    <property type="entry name" value="Acyl-CoA N-acyltransferases (Nat)"/>
    <property type="match status" value="1"/>
</dbReference>
<dbReference type="InterPro" id="IPR000182">
    <property type="entry name" value="GNAT_dom"/>
</dbReference>
<dbReference type="AlphaFoldDB" id="A0A9D1EYV9"/>
<dbReference type="GO" id="GO:0016747">
    <property type="term" value="F:acyltransferase activity, transferring groups other than amino-acyl groups"/>
    <property type="evidence" value="ECO:0007669"/>
    <property type="project" value="InterPro"/>
</dbReference>
<proteinExistence type="inferred from homology"/>
<evidence type="ECO:0000256" key="2">
    <source>
        <dbReference type="ARBA" id="ARBA00023315"/>
    </source>
</evidence>
<dbReference type="Proteomes" id="UP000823928">
    <property type="component" value="Unassembled WGS sequence"/>
</dbReference>
<dbReference type="InterPro" id="IPR051531">
    <property type="entry name" value="N-acetyltransferase"/>
</dbReference>
<dbReference type="InterPro" id="IPR016181">
    <property type="entry name" value="Acyl_CoA_acyltransferase"/>
</dbReference>
<keyword evidence="2" id="KW-0012">Acyltransferase</keyword>
<reference evidence="5" key="2">
    <citation type="journal article" date="2021" name="PeerJ">
        <title>Extensive microbial diversity within the chicken gut microbiome revealed by metagenomics and culture.</title>
        <authorList>
            <person name="Gilroy R."/>
            <person name="Ravi A."/>
            <person name="Getino M."/>
            <person name="Pursley I."/>
            <person name="Horton D.L."/>
            <person name="Alikhan N.F."/>
            <person name="Baker D."/>
            <person name="Gharbi K."/>
            <person name="Hall N."/>
            <person name="Watson M."/>
            <person name="Adriaenssens E.M."/>
            <person name="Foster-Nyarko E."/>
            <person name="Jarju S."/>
            <person name="Secka A."/>
            <person name="Antonio M."/>
            <person name="Oren A."/>
            <person name="Chaudhuri R.R."/>
            <person name="La Ragione R."/>
            <person name="Hildebrand F."/>
            <person name="Pallen M.J."/>
        </authorList>
    </citation>
    <scope>NUCLEOTIDE SEQUENCE</scope>
    <source>
        <strain evidence="5">6276</strain>
    </source>
</reference>
<dbReference type="Pfam" id="PF13302">
    <property type="entry name" value="Acetyltransf_3"/>
    <property type="match status" value="1"/>
</dbReference>
<feature type="domain" description="N-acetyltransferase" evidence="4">
    <location>
        <begin position="19"/>
        <end position="163"/>
    </location>
</feature>
<evidence type="ECO:0000256" key="3">
    <source>
        <dbReference type="ARBA" id="ARBA00038502"/>
    </source>
</evidence>
<evidence type="ECO:0000259" key="4">
    <source>
        <dbReference type="PROSITE" id="PS51186"/>
    </source>
</evidence>